<dbReference type="Gene3D" id="2.60.40.1890">
    <property type="entry name" value="PCu(A)C copper chaperone"/>
    <property type="match status" value="1"/>
</dbReference>
<dbReference type="PANTHER" id="PTHR36302:SF1">
    <property type="entry name" value="COPPER CHAPERONE PCU(A)C"/>
    <property type="match status" value="1"/>
</dbReference>
<gene>
    <name evidence="3" type="ORF">PSET11_01316</name>
</gene>
<dbReference type="InterPro" id="IPR058248">
    <property type="entry name" value="Lxx211020-like"/>
</dbReference>
<keyword evidence="4" id="KW-1185">Reference proteome</keyword>
<name>A0A3P5X8Z4_9MICC</name>
<dbReference type="Proteomes" id="UP000280861">
    <property type="component" value="Unassembled WGS sequence"/>
</dbReference>
<dbReference type="EMBL" id="UXAU01000019">
    <property type="protein sequence ID" value="VDC23874.1"/>
    <property type="molecule type" value="Genomic_DNA"/>
</dbReference>
<dbReference type="SUPFAM" id="SSF110087">
    <property type="entry name" value="DR1885-like metal-binding protein"/>
    <property type="match status" value="1"/>
</dbReference>
<feature type="signal peptide" evidence="2">
    <location>
        <begin position="1"/>
        <end position="26"/>
    </location>
</feature>
<feature type="chain" id="PRO_5018129857" description="Copper chaperone PCu(A)C" evidence="2">
    <location>
        <begin position="27"/>
        <end position="200"/>
    </location>
</feature>
<dbReference type="PANTHER" id="PTHR36302">
    <property type="entry name" value="BLR7088 PROTEIN"/>
    <property type="match status" value="1"/>
</dbReference>
<evidence type="ECO:0000313" key="3">
    <source>
        <dbReference type="EMBL" id="VDC23874.1"/>
    </source>
</evidence>
<dbReference type="PROSITE" id="PS51257">
    <property type="entry name" value="PROKAR_LIPOPROTEIN"/>
    <property type="match status" value="1"/>
</dbReference>
<accession>A0A3P5X8Z4</accession>
<evidence type="ECO:0000256" key="1">
    <source>
        <dbReference type="SAM" id="MobiDB-lite"/>
    </source>
</evidence>
<dbReference type="OrthoDB" id="9796962at2"/>
<dbReference type="InterPro" id="IPR007410">
    <property type="entry name" value="LpqE-like"/>
</dbReference>
<reference evidence="3 4" key="1">
    <citation type="submission" date="2018-11" db="EMBL/GenBank/DDBJ databases">
        <authorList>
            <person name="Criscuolo A."/>
        </authorList>
    </citation>
    <scope>NUCLEOTIDE SEQUENCE [LARGE SCALE GENOMIC DNA]</scope>
    <source>
        <strain evidence="3">AT11b</strain>
    </source>
</reference>
<evidence type="ECO:0000256" key="2">
    <source>
        <dbReference type="SAM" id="SignalP"/>
    </source>
</evidence>
<proteinExistence type="predicted"/>
<dbReference type="Pfam" id="PF04314">
    <property type="entry name" value="PCuAC"/>
    <property type="match status" value="1"/>
</dbReference>
<dbReference type="RefSeq" id="WP_124091273.1">
    <property type="nucleotide sequence ID" value="NZ_CBCRYA010000003.1"/>
</dbReference>
<sequence length="200" mass="20270">MPKKALYPVLSVLAAAGLALTGCAQASTPASSPSSAATSSAAAALTVSEPWVKAADSGMSAAFGTIRNTSDKDVTVISATTPESPMVELHETVMGDNGSMQMQAKQGGFVIPARGELTLEPGGNHIMLMGLAKPVLAGDDISFELKTSDGGTVAFTAQGKDFAGANENYVPGESSPSEDHAGHDSMDHNHSEPATPAPSK</sequence>
<keyword evidence="2" id="KW-0732">Signal</keyword>
<organism evidence="3 4">
    <name type="scientific">Arthrobacter ulcerisalmonis</name>
    <dbReference type="NCBI Taxonomy" id="2483813"/>
    <lineage>
        <taxon>Bacteria</taxon>
        <taxon>Bacillati</taxon>
        <taxon>Actinomycetota</taxon>
        <taxon>Actinomycetes</taxon>
        <taxon>Micrococcales</taxon>
        <taxon>Micrococcaceae</taxon>
        <taxon>Arthrobacter</taxon>
    </lineage>
</organism>
<evidence type="ECO:0008006" key="5">
    <source>
        <dbReference type="Google" id="ProtNLM"/>
    </source>
</evidence>
<dbReference type="AlphaFoldDB" id="A0A3P5X8Z4"/>
<feature type="compositionally biased region" description="Basic and acidic residues" evidence="1">
    <location>
        <begin position="177"/>
        <end position="191"/>
    </location>
</feature>
<feature type="region of interest" description="Disordered" evidence="1">
    <location>
        <begin position="164"/>
        <end position="200"/>
    </location>
</feature>
<evidence type="ECO:0000313" key="4">
    <source>
        <dbReference type="Proteomes" id="UP000280861"/>
    </source>
</evidence>
<protein>
    <recommendedName>
        <fullName evidence="5">Copper chaperone PCu(A)C</fullName>
    </recommendedName>
</protein>
<dbReference type="InterPro" id="IPR036182">
    <property type="entry name" value="PCuAC_sf"/>
</dbReference>